<evidence type="ECO:0000259" key="3">
    <source>
        <dbReference type="Pfam" id="PF10708"/>
    </source>
</evidence>
<feature type="region of interest" description="Disordered" evidence="1">
    <location>
        <begin position="22"/>
        <end position="51"/>
    </location>
</feature>
<reference evidence="4 5" key="1">
    <citation type="submission" date="2017-07" db="EMBL/GenBank/DDBJ databases">
        <title>Draft whole genome sequences of clinical Proprionibacteriaceae strains.</title>
        <authorList>
            <person name="Bernier A.-M."/>
            <person name="Bernard K."/>
            <person name="Domingo M.-C."/>
        </authorList>
    </citation>
    <scope>NUCLEOTIDE SEQUENCE [LARGE SCALE GENOMIC DNA]</scope>
    <source>
        <strain evidence="4 5">NML 150081</strain>
    </source>
</reference>
<dbReference type="Pfam" id="PF10708">
    <property type="entry name" value="DUF2510"/>
    <property type="match status" value="1"/>
</dbReference>
<feature type="domain" description="DUF2510" evidence="3">
    <location>
        <begin position="5"/>
        <end position="35"/>
    </location>
</feature>
<accession>A0A255ELW9</accession>
<dbReference type="Proteomes" id="UP000216300">
    <property type="component" value="Unassembled WGS sequence"/>
</dbReference>
<dbReference type="EMBL" id="NMVJ01000001">
    <property type="protein sequence ID" value="OYN92537.1"/>
    <property type="molecule type" value="Genomic_DNA"/>
</dbReference>
<protein>
    <recommendedName>
        <fullName evidence="3">DUF2510 domain-containing protein</fullName>
    </recommendedName>
</protein>
<keyword evidence="2" id="KW-0472">Membrane</keyword>
<feature type="compositionally biased region" description="Pro residues" evidence="1">
    <location>
        <begin position="98"/>
        <end position="109"/>
    </location>
</feature>
<dbReference type="RefSeq" id="WP_179229192.1">
    <property type="nucleotide sequence ID" value="NZ_NMVJ01000001.1"/>
</dbReference>
<evidence type="ECO:0000313" key="4">
    <source>
        <dbReference type="EMBL" id="OYN92537.1"/>
    </source>
</evidence>
<evidence type="ECO:0000256" key="1">
    <source>
        <dbReference type="SAM" id="MobiDB-lite"/>
    </source>
</evidence>
<comment type="caution">
    <text evidence="4">The sequence shown here is derived from an EMBL/GenBank/DDBJ whole genome shotgun (WGS) entry which is preliminary data.</text>
</comment>
<keyword evidence="5" id="KW-1185">Reference proteome</keyword>
<evidence type="ECO:0000256" key="2">
    <source>
        <dbReference type="SAM" id="Phobius"/>
    </source>
</evidence>
<feature type="transmembrane region" description="Helical" evidence="2">
    <location>
        <begin position="56"/>
        <end position="75"/>
    </location>
</feature>
<organism evidence="4 5">
    <name type="scientific">Parenemella sanctibonifatiensis</name>
    <dbReference type="NCBI Taxonomy" id="2016505"/>
    <lineage>
        <taxon>Bacteria</taxon>
        <taxon>Bacillati</taxon>
        <taxon>Actinomycetota</taxon>
        <taxon>Actinomycetes</taxon>
        <taxon>Propionibacteriales</taxon>
        <taxon>Propionibacteriaceae</taxon>
        <taxon>Parenemella</taxon>
    </lineage>
</organism>
<dbReference type="AlphaFoldDB" id="A0A255ELW9"/>
<dbReference type="InterPro" id="IPR018929">
    <property type="entry name" value="DUF2510"/>
</dbReference>
<sequence length="280" mass="29233">MSAQPGWYPDPAGQPGMYRYWDGQQWAAEASPTPGGSGAPSDSGDSQGGGRSGPGLWIAIAVGALVIVLIAIFAIPRLGDVLGGDGTEVPPSQGDVCPPAPETPIPPDDQPGDGRVHGGGMSYPLLGSPWGAPEIETRMPFGAGVIGQIVTVEPNYAPGQSWVASVHIGRLVAGDGFYSPEAASEIVVRCILGSFYGDNEVTRSDQINEARTVEGHEAWLVETELSFDIENLRTTNETAIILIVAIDAESAGIFFASIPNTAPELLQPARDSMDAIRIEG</sequence>
<proteinExistence type="predicted"/>
<feature type="region of interest" description="Disordered" evidence="1">
    <location>
        <begin position="86"/>
        <end position="120"/>
    </location>
</feature>
<name>A0A255ELW9_9ACTN</name>
<evidence type="ECO:0000313" key="5">
    <source>
        <dbReference type="Proteomes" id="UP000216300"/>
    </source>
</evidence>
<gene>
    <name evidence="4" type="ORF">CGZ91_03380</name>
</gene>
<feature type="compositionally biased region" description="Low complexity" evidence="1">
    <location>
        <begin position="27"/>
        <end position="45"/>
    </location>
</feature>
<keyword evidence="2" id="KW-0812">Transmembrane</keyword>
<keyword evidence="2" id="KW-1133">Transmembrane helix</keyword>